<keyword evidence="3" id="KW-1185">Reference proteome</keyword>
<evidence type="ECO:0000256" key="1">
    <source>
        <dbReference type="SAM" id="SignalP"/>
    </source>
</evidence>
<proteinExistence type="predicted"/>
<gene>
    <name evidence="2" type="ORF">pdam_00006193</name>
</gene>
<dbReference type="OrthoDB" id="5945099at2759"/>
<organism evidence="2 3">
    <name type="scientific">Pocillopora damicornis</name>
    <name type="common">Cauliflower coral</name>
    <name type="synonym">Millepora damicornis</name>
    <dbReference type="NCBI Taxonomy" id="46731"/>
    <lineage>
        <taxon>Eukaryota</taxon>
        <taxon>Metazoa</taxon>
        <taxon>Cnidaria</taxon>
        <taxon>Anthozoa</taxon>
        <taxon>Hexacorallia</taxon>
        <taxon>Scleractinia</taxon>
        <taxon>Astrocoeniina</taxon>
        <taxon>Pocilloporidae</taxon>
        <taxon>Pocillopora</taxon>
    </lineage>
</organism>
<dbReference type="AlphaFoldDB" id="A0A3M6UTP4"/>
<dbReference type="EMBL" id="RCHS01000749">
    <property type="protein sequence ID" value="RMX57020.1"/>
    <property type="molecule type" value="Genomic_DNA"/>
</dbReference>
<protein>
    <submittedName>
        <fullName evidence="2">Uncharacterized protein</fullName>
    </submittedName>
</protein>
<evidence type="ECO:0000313" key="2">
    <source>
        <dbReference type="EMBL" id="RMX57020.1"/>
    </source>
</evidence>
<evidence type="ECO:0000313" key="3">
    <source>
        <dbReference type="Proteomes" id="UP000275408"/>
    </source>
</evidence>
<keyword evidence="1" id="KW-0732">Signal</keyword>
<dbReference type="OMA" id="RASAWVK"/>
<reference evidence="2 3" key="1">
    <citation type="journal article" date="2018" name="Sci. Rep.">
        <title>Comparative analysis of the Pocillopora damicornis genome highlights role of immune system in coral evolution.</title>
        <authorList>
            <person name="Cunning R."/>
            <person name="Bay R.A."/>
            <person name="Gillette P."/>
            <person name="Baker A.C."/>
            <person name="Traylor-Knowles N."/>
        </authorList>
    </citation>
    <scope>NUCLEOTIDE SEQUENCE [LARGE SCALE GENOMIC DNA]</scope>
    <source>
        <strain evidence="2">RSMAS</strain>
        <tissue evidence="2">Whole animal</tissue>
    </source>
</reference>
<name>A0A3M6UTP4_POCDA</name>
<dbReference type="Proteomes" id="UP000275408">
    <property type="component" value="Unassembled WGS sequence"/>
</dbReference>
<comment type="caution">
    <text evidence="2">The sequence shown here is derived from an EMBL/GenBank/DDBJ whole genome shotgun (WGS) entry which is preliminary data.</text>
</comment>
<feature type="chain" id="PRO_5018105557" evidence="1">
    <location>
        <begin position="18"/>
        <end position="209"/>
    </location>
</feature>
<accession>A0A3M6UTP4</accession>
<sequence>MKSILLCLYLFALGLLAADIPTEMNSDSVQDASTKSNGKESFDPASGNSIITKRAASKHGFYRLNFSPVCFSAKGNLFGTVTMPFAGRLAAMKLVHRYGYVTCIKSNPIYWSHWGCGHLKDYVNVVVTTSLNRILLPPNQFLKFNYQAGKWSKVPGYGANSPELILSFFRPRYVYRGHQLRVWYGEDLMNWTEGDNAGRVCFDVYASYV</sequence>
<feature type="signal peptide" evidence="1">
    <location>
        <begin position="1"/>
        <end position="17"/>
    </location>
</feature>